<accession>A0A9P5YH88</accession>
<feature type="domain" description="FAD/NAD(P)-binding" evidence="5">
    <location>
        <begin position="10"/>
        <end position="298"/>
    </location>
</feature>
<keyword evidence="3" id="KW-0274">FAD</keyword>
<proteinExistence type="inferred from homology"/>
<dbReference type="InterPro" id="IPR023753">
    <property type="entry name" value="FAD/NAD-binding_dom"/>
</dbReference>
<name>A0A9P5YH88_9AGAR</name>
<dbReference type="GO" id="GO:0005737">
    <property type="term" value="C:cytoplasm"/>
    <property type="evidence" value="ECO:0007669"/>
    <property type="project" value="TreeGrafter"/>
</dbReference>
<evidence type="ECO:0000313" key="7">
    <source>
        <dbReference type="Proteomes" id="UP000807353"/>
    </source>
</evidence>
<dbReference type="Gene3D" id="3.50.50.100">
    <property type="match status" value="1"/>
</dbReference>
<dbReference type="Proteomes" id="UP000807353">
    <property type="component" value="Unassembled WGS sequence"/>
</dbReference>
<dbReference type="PANTHER" id="PTHR43735:SF3">
    <property type="entry name" value="FERROPTOSIS SUPPRESSOR PROTEIN 1"/>
    <property type="match status" value="1"/>
</dbReference>
<comment type="similarity">
    <text evidence="1">Belongs to the FAD-dependent oxidoreductase family.</text>
</comment>
<dbReference type="Pfam" id="PF07992">
    <property type="entry name" value="Pyr_redox_2"/>
    <property type="match status" value="1"/>
</dbReference>
<gene>
    <name evidence="6" type="ORF">BDZ94DRAFT_1151731</name>
</gene>
<dbReference type="SUPFAM" id="SSF51905">
    <property type="entry name" value="FAD/NAD(P)-binding domain"/>
    <property type="match status" value="1"/>
</dbReference>
<evidence type="ECO:0000256" key="1">
    <source>
        <dbReference type="ARBA" id="ARBA00006442"/>
    </source>
</evidence>
<evidence type="ECO:0000256" key="4">
    <source>
        <dbReference type="ARBA" id="ARBA00023002"/>
    </source>
</evidence>
<evidence type="ECO:0000313" key="6">
    <source>
        <dbReference type="EMBL" id="KAF9469863.1"/>
    </source>
</evidence>
<dbReference type="AlphaFoldDB" id="A0A9P5YH88"/>
<dbReference type="OrthoDB" id="202203at2759"/>
<reference evidence="6" key="1">
    <citation type="submission" date="2020-11" db="EMBL/GenBank/DDBJ databases">
        <authorList>
            <consortium name="DOE Joint Genome Institute"/>
            <person name="Ahrendt S."/>
            <person name="Riley R."/>
            <person name="Andreopoulos W."/>
            <person name="Labutti K."/>
            <person name="Pangilinan J."/>
            <person name="Ruiz-Duenas F.J."/>
            <person name="Barrasa J.M."/>
            <person name="Sanchez-Garcia M."/>
            <person name="Camarero S."/>
            <person name="Miyauchi S."/>
            <person name="Serrano A."/>
            <person name="Linde D."/>
            <person name="Babiker R."/>
            <person name="Drula E."/>
            <person name="Ayuso-Fernandez I."/>
            <person name="Pacheco R."/>
            <person name="Padilla G."/>
            <person name="Ferreira P."/>
            <person name="Barriuso J."/>
            <person name="Kellner H."/>
            <person name="Castanera R."/>
            <person name="Alfaro M."/>
            <person name="Ramirez L."/>
            <person name="Pisabarro A.G."/>
            <person name="Kuo A."/>
            <person name="Tritt A."/>
            <person name="Lipzen A."/>
            <person name="He G."/>
            <person name="Yan M."/>
            <person name="Ng V."/>
            <person name="Cullen D."/>
            <person name="Martin F."/>
            <person name="Rosso M.-N."/>
            <person name="Henrissat B."/>
            <person name="Hibbett D."/>
            <person name="Martinez A.T."/>
            <person name="Grigoriev I.V."/>
        </authorList>
    </citation>
    <scope>NUCLEOTIDE SEQUENCE</scope>
    <source>
        <strain evidence="6">CBS 247.69</strain>
    </source>
</reference>
<evidence type="ECO:0000256" key="3">
    <source>
        <dbReference type="ARBA" id="ARBA00022827"/>
    </source>
</evidence>
<evidence type="ECO:0000256" key="2">
    <source>
        <dbReference type="ARBA" id="ARBA00022630"/>
    </source>
</evidence>
<dbReference type="PRINTS" id="PR00368">
    <property type="entry name" value="FADPNR"/>
</dbReference>
<sequence>MSKEVHTRRNIIVVGGGASGATAARSISAKLDASKFNLIVINPRPYSILYPATARLTVSDAERLEDRVFVPYDKLFHKGKGTFLQGKVTAIEKTGSAATGGHVILENGERVPFEILILGPGSIWGGPIAFPDDATKVSGFIADGHAALRSAKNVILVGGGAVGIEFAGEIKDLYPNTNVTIVQGDELVLNTTYPASFRQGIQRRLVDYGINLVLNDYVDDIPVSGDVTTRKGQTLKADLVLLTRGPRPNTAFIAASLGPESLSDRGLVKVRPTLQLLDHPDIFALGDVIDFPEQRQYAKATNHAAVVSSNVLATISGKSLRPYKGSIEMLVVTIGKARGGAYLDIMWGISLGDWFARLVKGKGLLIDELRPGLGY</sequence>
<keyword evidence="2" id="KW-0285">Flavoprotein</keyword>
<evidence type="ECO:0000259" key="5">
    <source>
        <dbReference type="Pfam" id="PF07992"/>
    </source>
</evidence>
<dbReference type="GO" id="GO:0050660">
    <property type="term" value="F:flavin adenine dinucleotide binding"/>
    <property type="evidence" value="ECO:0007669"/>
    <property type="project" value="TreeGrafter"/>
</dbReference>
<protein>
    <submittedName>
        <fullName evidence="6">FAD/NAD(P)-binding domain-containing protein</fullName>
    </submittedName>
</protein>
<dbReference type="GO" id="GO:0004174">
    <property type="term" value="F:electron-transferring-flavoprotein dehydrogenase activity"/>
    <property type="evidence" value="ECO:0007669"/>
    <property type="project" value="TreeGrafter"/>
</dbReference>
<comment type="caution">
    <text evidence="6">The sequence shown here is derived from an EMBL/GenBank/DDBJ whole genome shotgun (WGS) entry which is preliminary data.</text>
</comment>
<dbReference type="EMBL" id="MU150229">
    <property type="protein sequence ID" value="KAF9469863.1"/>
    <property type="molecule type" value="Genomic_DNA"/>
</dbReference>
<organism evidence="6 7">
    <name type="scientific">Collybia nuda</name>
    <dbReference type="NCBI Taxonomy" id="64659"/>
    <lineage>
        <taxon>Eukaryota</taxon>
        <taxon>Fungi</taxon>
        <taxon>Dikarya</taxon>
        <taxon>Basidiomycota</taxon>
        <taxon>Agaricomycotina</taxon>
        <taxon>Agaricomycetes</taxon>
        <taxon>Agaricomycetidae</taxon>
        <taxon>Agaricales</taxon>
        <taxon>Tricholomatineae</taxon>
        <taxon>Clitocybaceae</taxon>
        <taxon>Collybia</taxon>
    </lineage>
</organism>
<dbReference type="PANTHER" id="PTHR43735">
    <property type="entry name" value="APOPTOSIS-INDUCING FACTOR 1"/>
    <property type="match status" value="1"/>
</dbReference>
<dbReference type="InterPro" id="IPR036188">
    <property type="entry name" value="FAD/NAD-bd_sf"/>
</dbReference>
<keyword evidence="4" id="KW-0560">Oxidoreductase</keyword>
<keyword evidence="7" id="KW-1185">Reference proteome</keyword>
<dbReference type="PRINTS" id="PR00411">
    <property type="entry name" value="PNDRDTASEI"/>
</dbReference>